<feature type="transmembrane region" description="Helical" evidence="6">
    <location>
        <begin position="718"/>
        <end position="738"/>
    </location>
</feature>
<dbReference type="PROSITE" id="PS50850">
    <property type="entry name" value="MFS"/>
    <property type="match status" value="1"/>
</dbReference>
<evidence type="ECO:0000256" key="5">
    <source>
        <dbReference type="ARBA" id="ARBA00023242"/>
    </source>
</evidence>
<keyword evidence="3 6" id="KW-1133">Transmembrane helix</keyword>
<dbReference type="FunFam" id="1.20.1250.20:FF:000011">
    <property type="entry name" value="MFS multidrug transporter, putative"/>
    <property type="match status" value="1"/>
</dbReference>
<dbReference type="PANTHER" id="PTHR23502:SF138">
    <property type="entry name" value="MAJOR FACILITATOR SUPERFAMILY (MFS) PROFILE DOMAIN-CONTAINING PROTEIN-RELATED"/>
    <property type="match status" value="1"/>
</dbReference>
<evidence type="ECO:0000313" key="9">
    <source>
        <dbReference type="Proteomes" id="UP000241462"/>
    </source>
</evidence>
<name>A0A2T2ZXE5_9PEZI</name>
<dbReference type="InterPro" id="IPR007219">
    <property type="entry name" value="XnlR_reg_dom"/>
</dbReference>
<dbReference type="Pfam" id="PF07690">
    <property type="entry name" value="MFS_1"/>
    <property type="match status" value="1"/>
</dbReference>
<dbReference type="OrthoDB" id="9986881at2759"/>
<keyword evidence="5" id="KW-0539">Nucleus</keyword>
<feature type="transmembrane region" description="Helical" evidence="6">
    <location>
        <begin position="690"/>
        <end position="712"/>
    </location>
</feature>
<organism evidence="8 9">
    <name type="scientific">Coniella lustricola</name>
    <dbReference type="NCBI Taxonomy" id="2025994"/>
    <lineage>
        <taxon>Eukaryota</taxon>
        <taxon>Fungi</taxon>
        <taxon>Dikarya</taxon>
        <taxon>Ascomycota</taxon>
        <taxon>Pezizomycotina</taxon>
        <taxon>Sordariomycetes</taxon>
        <taxon>Sordariomycetidae</taxon>
        <taxon>Diaporthales</taxon>
        <taxon>Schizoparmaceae</taxon>
        <taxon>Coniella</taxon>
    </lineage>
</organism>
<dbReference type="AlphaFoldDB" id="A0A2T2ZXE5"/>
<feature type="transmembrane region" description="Helical" evidence="6">
    <location>
        <begin position="601"/>
        <end position="618"/>
    </location>
</feature>
<dbReference type="GO" id="GO:0006351">
    <property type="term" value="P:DNA-templated transcription"/>
    <property type="evidence" value="ECO:0007669"/>
    <property type="project" value="InterPro"/>
</dbReference>
<feature type="transmembrane region" description="Helical" evidence="6">
    <location>
        <begin position="877"/>
        <end position="895"/>
    </location>
</feature>
<evidence type="ECO:0000256" key="6">
    <source>
        <dbReference type="SAM" id="Phobius"/>
    </source>
</evidence>
<feature type="transmembrane region" description="Helical" evidence="6">
    <location>
        <begin position="901"/>
        <end position="923"/>
    </location>
</feature>
<reference evidence="8 9" key="1">
    <citation type="journal article" date="2018" name="Mycol. Prog.">
        <title>Coniella lustricola, a new species from submerged detritus.</title>
        <authorList>
            <person name="Raudabaugh D.B."/>
            <person name="Iturriaga T."/>
            <person name="Carver A."/>
            <person name="Mondo S."/>
            <person name="Pangilinan J."/>
            <person name="Lipzen A."/>
            <person name="He G."/>
            <person name="Amirebrahimi M."/>
            <person name="Grigoriev I.V."/>
            <person name="Miller A.N."/>
        </authorList>
    </citation>
    <scope>NUCLEOTIDE SEQUENCE [LARGE SCALE GENOMIC DNA]</scope>
    <source>
        <strain evidence="8 9">B22-T-1</strain>
    </source>
</reference>
<dbReference type="STRING" id="2025994.A0A2T2ZXE5"/>
<protein>
    <submittedName>
        <fullName evidence="8">Bicyclomycin resistance protein</fullName>
    </submittedName>
</protein>
<evidence type="ECO:0000256" key="3">
    <source>
        <dbReference type="ARBA" id="ARBA00022989"/>
    </source>
</evidence>
<dbReference type="Proteomes" id="UP000241462">
    <property type="component" value="Unassembled WGS sequence"/>
</dbReference>
<dbReference type="CDD" id="cd12148">
    <property type="entry name" value="fungal_TF_MHR"/>
    <property type="match status" value="1"/>
</dbReference>
<feature type="transmembrane region" description="Helical" evidence="6">
    <location>
        <begin position="630"/>
        <end position="652"/>
    </location>
</feature>
<dbReference type="GO" id="GO:0022857">
    <property type="term" value="F:transmembrane transporter activity"/>
    <property type="evidence" value="ECO:0007669"/>
    <property type="project" value="InterPro"/>
</dbReference>
<dbReference type="SUPFAM" id="SSF103473">
    <property type="entry name" value="MFS general substrate transporter"/>
    <property type="match status" value="1"/>
</dbReference>
<keyword evidence="4 6" id="KW-0472">Membrane</keyword>
<feature type="domain" description="Major facilitator superfamily (MFS) profile" evidence="7">
    <location>
        <begin position="563"/>
        <end position="1002"/>
    </location>
</feature>
<dbReference type="Gene3D" id="1.20.1250.20">
    <property type="entry name" value="MFS general substrate transporter like domains"/>
    <property type="match status" value="1"/>
</dbReference>
<evidence type="ECO:0000259" key="7">
    <source>
        <dbReference type="PROSITE" id="PS50850"/>
    </source>
</evidence>
<dbReference type="CDD" id="cd17323">
    <property type="entry name" value="MFS_Tpo1_MDR_like"/>
    <property type="match status" value="1"/>
</dbReference>
<evidence type="ECO:0000313" key="8">
    <source>
        <dbReference type="EMBL" id="PSR78912.1"/>
    </source>
</evidence>
<evidence type="ECO:0000256" key="4">
    <source>
        <dbReference type="ARBA" id="ARBA00023136"/>
    </source>
</evidence>
<dbReference type="InterPro" id="IPR036259">
    <property type="entry name" value="MFS_trans_sf"/>
</dbReference>
<dbReference type="GO" id="GO:0003677">
    <property type="term" value="F:DNA binding"/>
    <property type="evidence" value="ECO:0007669"/>
    <property type="project" value="InterPro"/>
</dbReference>
<feature type="transmembrane region" description="Helical" evidence="6">
    <location>
        <begin position="930"/>
        <end position="955"/>
    </location>
</feature>
<keyword evidence="2 6" id="KW-0812">Transmembrane</keyword>
<dbReference type="GO" id="GO:0008270">
    <property type="term" value="F:zinc ion binding"/>
    <property type="evidence" value="ECO:0007669"/>
    <property type="project" value="InterPro"/>
</dbReference>
<accession>A0A2T2ZXE5</accession>
<feature type="transmembrane region" description="Helical" evidence="6">
    <location>
        <begin position="561"/>
        <end position="581"/>
    </location>
</feature>
<dbReference type="InParanoid" id="A0A2T2ZXE5"/>
<feature type="transmembrane region" description="Helical" evidence="6">
    <location>
        <begin position="833"/>
        <end position="856"/>
    </location>
</feature>
<evidence type="ECO:0000256" key="1">
    <source>
        <dbReference type="ARBA" id="ARBA00004141"/>
    </source>
</evidence>
<dbReference type="Pfam" id="PF04082">
    <property type="entry name" value="Fungal_trans"/>
    <property type="match status" value="1"/>
</dbReference>
<gene>
    <name evidence="8" type="ORF">BD289DRAFT_476747</name>
</gene>
<dbReference type="InterPro" id="IPR011701">
    <property type="entry name" value="MFS"/>
</dbReference>
<dbReference type="InterPro" id="IPR020846">
    <property type="entry name" value="MFS_dom"/>
</dbReference>
<feature type="transmembrane region" description="Helical" evidence="6">
    <location>
        <begin position="967"/>
        <end position="986"/>
    </location>
</feature>
<sequence length="1002" mass="110270">MQSRQSLRLQANSGAAFVRKLALKIDPSKAPKLNLFGWNVGARKLSYNVSSTAAILPIVDISSSEHIKTLARVYFDKIDPCYGFIDRRHFFERLAARWTRQQQVDEIYDSVLCGVAALGCLFSQRNATAMELHLARSARSCLDNYEMEGPPCLDAITGWTLRTIYLRMTSSPHATWVASCTLMHLVEASGLHPESPSAVLLPSAQWDADLKRRLVGMAYHLNVWTSFDLGLSRVSYQNADLPSLPSPRPGDYTVELLNLVPMSLSLEPCRLKNEADLISTLGGVLARTHTVPPSILGQCNLVLCILRRMHSQNLDVPTNLTDDVLALFKRGLESARTLAIDGSPWQHVANVPFQIICVLLVLDTRSSLAMLPKAMQTLSEIVSVCGTETVNDAYSAACLLILLYQQRRRDDLAILGRVLGADQPDRQFASPVQLQTEDENFIWLGELISDLPGLSRVDFDQFLTADMVEPPFPLPAPGQILTWLYTGTRTNINNLNAVASRCIAKTTLFSTANLKKAMEEKLSMGKAKAIPPPLPDPEEYTVEFDVDESSDPQNWTTFTKLFTSILVCSGTFVTCFNSALLAPAVDTASNHLHVSTEVGNLGTSLFVLGFAFGPTLWAPMSELRGRKWPLTAAMLLGGIFTIACAVANNIQTLLVCRFLTGVCGASQLTVVPGVLADIYNNTYRGVAIQFYAITVFSAPFLAPSIGGFITASHLGWRWTLYLPAILSLANGAVSLFFLRETYAPVLLLEKAVTLRRLTNNWGIHARHSRIEVSPQALLEKYFTRPLRMLVTESVLLCLSIYMSFIYGLVYCLLEAYPVVFEGVHGMTPGWSGLPFLGVFLGVLLALCFILSQHGAYTRKLIENKNVPLPEWRLRPPLVGAPVFAIGIFWFGWTGFTPEIHWAVPTTAGILIGFGTLCVFLPCFNYLVDAYLPLAASAVAANIILRSSIAAGFPLFSKQMFEGMGVQWAGTLLGCLAAVMVPIPFLLRRHGEGLRARSRLLKV</sequence>
<proteinExistence type="predicted"/>
<comment type="subcellular location">
    <subcellularLocation>
        <location evidence="1">Membrane</location>
        <topology evidence="1">Multi-pass membrane protein</topology>
    </subcellularLocation>
</comment>
<evidence type="ECO:0000256" key="2">
    <source>
        <dbReference type="ARBA" id="ARBA00022692"/>
    </source>
</evidence>
<dbReference type="EMBL" id="KZ678585">
    <property type="protein sequence ID" value="PSR78912.1"/>
    <property type="molecule type" value="Genomic_DNA"/>
</dbReference>
<dbReference type="GO" id="GO:0005886">
    <property type="term" value="C:plasma membrane"/>
    <property type="evidence" value="ECO:0007669"/>
    <property type="project" value="TreeGrafter"/>
</dbReference>
<keyword evidence="9" id="KW-1185">Reference proteome</keyword>
<feature type="transmembrane region" description="Helical" evidence="6">
    <location>
        <begin position="794"/>
        <end position="813"/>
    </location>
</feature>
<dbReference type="PANTHER" id="PTHR23502">
    <property type="entry name" value="MAJOR FACILITATOR SUPERFAMILY"/>
    <property type="match status" value="1"/>
</dbReference>